<feature type="compositionally biased region" description="Basic and acidic residues" evidence="6">
    <location>
        <begin position="596"/>
        <end position="611"/>
    </location>
</feature>
<evidence type="ECO:0000256" key="5">
    <source>
        <dbReference type="PROSITE-ProRule" id="PRU00024"/>
    </source>
</evidence>
<feature type="compositionally biased region" description="Polar residues" evidence="6">
    <location>
        <begin position="660"/>
        <end position="671"/>
    </location>
</feature>
<feature type="compositionally biased region" description="Basic and acidic residues" evidence="6">
    <location>
        <begin position="519"/>
        <end position="528"/>
    </location>
</feature>
<dbReference type="GO" id="GO:0048471">
    <property type="term" value="C:perinuclear region of cytoplasm"/>
    <property type="evidence" value="ECO:0007669"/>
    <property type="project" value="TreeGrafter"/>
</dbReference>
<evidence type="ECO:0000259" key="7">
    <source>
        <dbReference type="PROSITE" id="PS50089"/>
    </source>
</evidence>
<reference evidence="9 10" key="1">
    <citation type="submission" date="2019-07" db="EMBL/GenBank/DDBJ databases">
        <title>Draft genome assembly of a fouling barnacle, Amphibalanus amphitrite (Darwin, 1854): The first reference genome for Thecostraca.</title>
        <authorList>
            <person name="Kim W."/>
        </authorList>
    </citation>
    <scope>NUCLEOTIDE SEQUENCE [LARGE SCALE GENOMIC DNA]</scope>
    <source>
        <strain evidence="9">SNU_AA5</strain>
        <tissue evidence="9">Soma without cirri and trophi</tissue>
    </source>
</reference>
<evidence type="ECO:0000256" key="3">
    <source>
        <dbReference type="ARBA" id="ARBA00022771"/>
    </source>
</evidence>
<evidence type="ECO:0000313" key="9">
    <source>
        <dbReference type="EMBL" id="KAF0294423.1"/>
    </source>
</evidence>
<dbReference type="InterPro" id="IPR017907">
    <property type="entry name" value="Znf_RING_CS"/>
</dbReference>
<proteinExistence type="predicted"/>
<feature type="compositionally biased region" description="Low complexity" evidence="6">
    <location>
        <begin position="500"/>
        <end position="512"/>
    </location>
</feature>
<evidence type="ECO:0000259" key="8">
    <source>
        <dbReference type="PROSITE" id="PS50119"/>
    </source>
</evidence>
<accession>A0A6A4VLB5</accession>
<dbReference type="PANTHER" id="PTHR22635:SF0">
    <property type="entry name" value="RING FINGER PROTEIN 207"/>
    <property type="match status" value="1"/>
</dbReference>
<dbReference type="InterPro" id="IPR018957">
    <property type="entry name" value="Znf_C3HC4_RING-type"/>
</dbReference>
<feature type="compositionally biased region" description="Basic residues" evidence="6">
    <location>
        <begin position="832"/>
        <end position="844"/>
    </location>
</feature>
<feature type="compositionally biased region" description="Basic and acidic residues" evidence="6">
    <location>
        <begin position="806"/>
        <end position="831"/>
    </location>
</feature>
<keyword evidence="2" id="KW-0479">Metal-binding</keyword>
<feature type="compositionally biased region" description="Basic and acidic residues" evidence="6">
    <location>
        <begin position="619"/>
        <end position="641"/>
    </location>
</feature>
<dbReference type="CDD" id="cd19814">
    <property type="entry name" value="Bbox1_RNF207-like"/>
    <property type="match status" value="1"/>
</dbReference>
<dbReference type="PROSITE" id="PS50119">
    <property type="entry name" value="ZF_BBOX"/>
    <property type="match status" value="1"/>
</dbReference>
<dbReference type="SUPFAM" id="SSF57850">
    <property type="entry name" value="RING/U-box"/>
    <property type="match status" value="1"/>
</dbReference>
<dbReference type="PROSITE" id="PS00518">
    <property type="entry name" value="ZF_RING_1"/>
    <property type="match status" value="1"/>
</dbReference>
<dbReference type="PANTHER" id="PTHR22635">
    <property type="entry name" value="RING FINGER PROTEIN 207"/>
    <property type="match status" value="1"/>
</dbReference>
<keyword evidence="10" id="KW-1185">Reference proteome</keyword>
<protein>
    <recommendedName>
        <fullName evidence="1">RING finger protein 207</fullName>
    </recommendedName>
</protein>
<dbReference type="GO" id="GO:0008270">
    <property type="term" value="F:zinc ion binding"/>
    <property type="evidence" value="ECO:0007669"/>
    <property type="project" value="UniProtKB-KW"/>
</dbReference>
<dbReference type="Pfam" id="PF00097">
    <property type="entry name" value="zf-C3HC4"/>
    <property type="match status" value="1"/>
</dbReference>
<evidence type="ECO:0000256" key="6">
    <source>
        <dbReference type="SAM" id="MobiDB-lite"/>
    </source>
</evidence>
<name>A0A6A4VLB5_AMPAM</name>
<dbReference type="InterPro" id="IPR001841">
    <property type="entry name" value="Znf_RING"/>
</dbReference>
<dbReference type="PROSITE" id="PS50089">
    <property type="entry name" value="ZF_RING_2"/>
    <property type="match status" value="1"/>
</dbReference>
<dbReference type="Proteomes" id="UP000440578">
    <property type="component" value="Unassembled WGS sequence"/>
</dbReference>
<dbReference type="InterPro" id="IPR039320">
    <property type="entry name" value="RNF207"/>
</dbReference>
<evidence type="ECO:0000256" key="4">
    <source>
        <dbReference type="ARBA" id="ARBA00022833"/>
    </source>
</evidence>
<feature type="domain" description="RING-type" evidence="7">
    <location>
        <begin position="28"/>
        <end position="67"/>
    </location>
</feature>
<organism evidence="9 10">
    <name type="scientific">Amphibalanus amphitrite</name>
    <name type="common">Striped barnacle</name>
    <name type="synonym">Balanus amphitrite</name>
    <dbReference type="NCBI Taxonomy" id="1232801"/>
    <lineage>
        <taxon>Eukaryota</taxon>
        <taxon>Metazoa</taxon>
        <taxon>Ecdysozoa</taxon>
        <taxon>Arthropoda</taxon>
        <taxon>Crustacea</taxon>
        <taxon>Multicrustacea</taxon>
        <taxon>Cirripedia</taxon>
        <taxon>Thoracica</taxon>
        <taxon>Thoracicalcarea</taxon>
        <taxon>Balanomorpha</taxon>
        <taxon>Balanoidea</taxon>
        <taxon>Balanidae</taxon>
        <taxon>Amphibalaninae</taxon>
        <taxon>Amphibalanus</taxon>
    </lineage>
</organism>
<gene>
    <name evidence="9" type="primary">RNF207_0</name>
    <name evidence="9" type="ORF">FJT64_007896</name>
</gene>
<feature type="domain" description="B box-type" evidence="8">
    <location>
        <begin position="94"/>
        <end position="142"/>
    </location>
</feature>
<feature type="compositionally biased region" description="Polar residues" evidence="6">
    <location>
        <begin position="690"/>
        <end position="718"/>
    </location>
</feature>
<dbReference type="GO" id="GO:0030544">
    <property type="term" value="F:Hsp70 protein binding"/>
    <property type="evidence" value="ECO:0007669"/>
    <property type="project" value="InterPro"/>
</dbReference>
<sequence length="896" mass="99149">MAGGILSSSVDDLLPSSVDDLCRNPLICPLCNQVYEEPCLLVCFHSFCAKCLRVRVVDGRVACTVCSKTTVLKDGNSLPPADVLLRFLVEFSTEARTPCANCETTENISMFFCNTCGQALCERCKNETHRAKMFSMHEVMSLSERLRKACKQCPVHNEPHIMFSTDKKELLCINCFREYSTESKLHCVDLDTAYTDGVRRLERNRRVSASCRTRCADGIILYRALLDEVRHNMEAEKTAVTTFCRQLHETVSQLQSRLLSDVEGQYTQKTCTFQQQLCDLCSLLPVLHVHLSMCTTFTHSANKTEFLDLSYSLMGRLSNIAHIGVPLRPSQTSQVKTNYRREVCQALDPLLCPPAAATPEPGGRLVPVAARRAHTANRLRLLDSSGPFADHCRAIETRLQEITGRYRQLREMSPDRAEVACQVVDGDIVSLACEVEEARLRLQHRWDEVSTRLQMERDVFSAQVSDLQQLRADLNRFTIAIKQQTGDRPNSSDTLTNSHGAAGTAAAAAAAACKKQRATSRERPEVPPRVDSLPCQPPASGQRSGDESATSAGTGSGQPDLHWHQQAGGDGARPAGRGAAPPVSEAQRGVMSQLREVVRRGRERSEERWREPSPPPANWRDHSEERWRSDDEPPLDRERRMTPKLTWSSRGDGPPLAASTHEQSGWRSSASWPRRKAPVLTPISPREVNTDYSAGSMTSIDSQPSEGASHPSGFTSIDSALDRTVERVITGIEKSAARARGRAPRRSLGDQVCKFGRFSVAKVSRDSSGHDTAIKISGRVGEVRGAAAGAPAGERRLLRRGRPKPRSRDEPNSSPTDDERRHAYSDSESKAGRRTRRGPAVRRQKSADSCDGRSRALLAAEAAAVRRTDSFEGHEQTVQTIVAAVQESRTARRRNK</sequence>
<comment type="caution">
    <text evidence="9">The sequence shown here is derived from an EMBL/GenBank/DDBJ whole genome shotgun (WGS) entry which is preliminary data.</text>
</comment>
<feature type="compositionally biased region" description="Polar residues" evidence="6">
    <location>
        <begin position="539"/>
        <end position="553"/>
    </location>
</feature>
<feature type="compositionally biased region" description="Polar residues" evidence="6">
    <location>
        <begin position="483"/>
        <end position="499"/>
    </location>
</feature>
<feature type="compositionally biased region" description="Low complexity" evidence="6">
    <location>
        <begin position="572"/>
        <end position="582"/>
    </location>
</feature>
<dbReference type="GO" id="GO:0044325">
    <property type="term" value="F:transmembrane transporter binding"/>
    <property type="evidence" value="ECO:0007669"/>
    <property type="project" value="TreeGrafter"/>
</dbReference>
<feature type="region of interest" description="Disordered" evidence="6">
    <location>
        <begin position="483"/>
        <end position="722"/>
    </location>
</feature>
<feature type="region of interest" description="Disordered" evidence="6">
    <location>
        <begin position="785"/>
        <end position="854"/>
    </location>
</feature>
<dbReference type="Gene3D" id="3.30.40.10">
    <property type="entry name" value="Zinc/RING finger domain, C3HC4 (zinc finger)"/>
    <property type="match status" value="1"/>
</dbReference>
<evidence type="ECO:0000256" key="2">
    <source>
        <dbReference type="ARBA" id="ARBA00022723"/>
    </source>
</evidence>
<dbReference type="InterPro" id="IPR013083">
    <property type="entry name" value="Znf_RING/FYVE/PHD"/>
</dbReference>
<dbReference type="AlphaFoldDB" id="A0A6A4VLB5"/>
<keyword evidence="3 5" id="KW-0863">Zinc-finger</keyword>
<keyword evidence="4" id="KW-0862">Zinc</keyword>
<dbReference type="OrthoDB" id="9049620at2759"/>
<dbReference type="SMART" id="SM00336">
    <property type="entry name" value="BBOX"/>
    <property type="match status" value="1"/>
</dbReference>
<dbReference type="InterPro" id="IPR000315">
    <property type="entry name" value="Znf_B-box"/>
</dbReference>
<feature type="compositionally biased region" description="Basic and acidic residues" evidence="6">
    <location>
        <begin position="845"/>
        <end position="854"/>
    </location>
</feature>
<evidence type="ECO:0000313" key="10">
    <source>
        <dbReference type="Proteomes" id="UP000440578"/>
    </source>
</evidence>
<evidence type="ECO:0000256" key="1">
    <source>
        <dbReference type="ARBA" id="ARBA00021526"/>
    </source>
</evidence>
<dbReference type="Pfam" id="PF00643">
    <property type="entry name" value="zf-B_box"/>
    <property type="match status" value="1"/>
</dbReference>
<dbReference type="EMBL" id="VIIS01001688">
    <property type="protein sequence ID" value="KAF0294423.1"/>
    <property type="molecule type" value="Genomic_DNA"/>
</dbReference>